<reference evidence="2" key="1">
    <citation type="journal article" date="2014" name="Proc. Natl. Acad. Sci. U.S.A.">
        <title>Extensive sampling of basidiomycete genomes demonstrates inadequacy of the white-rot/brown-rot paradigm for wood decay fungi.</title>
        <authorList>
            <person name="Riley R."/>
            <person name="Salamov A.A."/>
            <person name="Brown D.W."/>
            <person name="Nagy L.G."/>
            <person name="Floudas D."/>
            <person name="Held B.W."/>
            <person name="Levasseur A."/>
            <person name="Lombard V."/>
            <person name="Morin E."/>
            <person name="Otillar R."/>
            <person name="Lindquist E.A."/>
            <person name="Sun H."/>
            <person name="LaButti K.M."/>
            <person name="Schmutz J."/>
            <person name="Jabbour D."/>
            <person name="Luo H."/>
            <person name="Baker S.E."/>
            <person name="Pisabarro A.G."/>
            <person name="Walton J.D."/>
            <person name="Blanchette R.A."/>
            <person name="Henrissat B."/>
            <person name="Martin F."/>
            <person name="Cullen D."/>
            <person name="Hibbett D.S."/>
            <person name="Grigoriev I.V."/>
        </authorList>
    </citation>
    <scope>NUCLEOTIDE SEQUENCE [LARGE SCALE GENOMIC DNA]</scope>
    <source>
        <strain evidence="2">CBS 339.88</strain>
    </source>
</reference>
<organism evidence="1 2">
    <name type="scientific">Galerina marginata (strain CBS 339.88)</name>
    <dbReference type="NCBI Taxonomy" id="685588"/>
    <lineage>
        <taxon>Eukaryota</taxon>
        <taxon>Fungi</taxon>
        <taxon>Dikarya</taxon>
        <taxon>Basidiomycota</taxon>
        <taxon>Agaricomycotina</taxon>
        <taxon>Agaricomycetes</taxon>
        <taxon>Agaricomycetidae</taxon>
        <taxon>Agaricales</taxon>
        <taxon>Agaricineae</taxon>
        <taxon>Strophariaceae</taxon>
        <taxon>Galerina</taxon>
    </lineage>
</organism>
<dbReference type="OrthoDB" id="3041043at2759"/>
<accession>A0A067T3B6</accession>
<evidence type="ECO:0000313" key="2">
    <source>
        <dbReference type="Proteomes" id="UP000027222"/>
    </source>
</evidence>
<dbReference type="HOGENOM" id="CLU_036419_2_0_1"/>
<keyword evidence="2" id="KW-1185">Reference proteome</keyword>
<protein>
    <recommendedName>
        <fullName evidence="3">F-box domain-containing protein</fullName>
    </recommendedName>
</protein>
<dbReference type="STRING" id="685588.A0A067T3B6"/>
<sequence length="352" mass="41069">MLPATTDDMIFSHLSPADLLKYSRTSRTAHKGVTAYMRRTFRIQRLLSQFLSPAQIHYFRYWQCRNGMFISGSTALQFFNRQVYEGSDLDLYVEHRYCRDIAYWLRNIGYSYVPRKTHQAKNLAEALEENMSYDNVTFAVPIQTTPFFHSTSMGYFGRGVANVYNFHKEDPPRKVQLITSFHSPMEVILNFHSTCVMNVITHDMAYSLYPHATFEERRSLIISTEGSKQDHARAKYAKRGWSLIERPSLDETKRPVSDFATGLRYVGDSRCWKIPILPEMDIPSSFIESNSWQLTYNESLEGVMSFSILLTDNLRYSYLVVDKETQDYLSPALLQDRRPLDEDVLKLLTWSR</sequence>
<proteinExistence type="predicted"/>
<dbReference type="EMBL" id="KL142376">
    <property type="protein sequence ID" value="KDR77631.1"/>
    <property type="molecule type" value="Genomic_DNA"/>
</dbReference>
<evidence type="ECO:0008006" key="3">
    <source>
        <dbReference type="Google" id="ProtNLM"/>
    </source>
</evidence>
<evidence type="ECO:0000313" key="1">
    <source>
        <dbReference type="EMBL" id="KDR77631.1"/>
    </source>
</evidence>
<name>A0A067T3B6_GALM3</name>
<dbReference type="AlphaFoldDB" id="A0A067T3B6"/>
<dbReference type="Proteomes" id="UP000027222">
    <property type="component" value="Unassembled WGS sequence"/>
</dbReference>
<gene>
    <name evidence="1" type="ORF">GALMADRAFT_119757</name>
</gene>